<dbReference type="Gene3D" id="3.30.450.20">
    <property type="entry name" value="PAS domain"/>
    <property type="match status" value="2"/>
</dbReference>
<keyword evidence="5" id="KW-1133">Transmembrane helix</keyword>
<dbReference type="SMART" id="SM00304">
    <property type="entry name" value="HAMP"/>
    <property type="match status" value="1"/>
</dbReference>
<proteinExistence type="inferred from homology"/>
<dbReference type="Gene3D" id="1.10.287.950">
    <property type="entry name" value="Methyl-accepting chemotaxis protein"/>
    <property type="match status" value="1"/>
</dbReference>
<protein>
    <submittedName>
        <fullName evidence="8">Methyl-accepting chemotaxis protein</fullName>
    </submittedName>
</protein>
<dbReference type="PANTHER" id="PTHR32089">
    <property type="entry name" value="METHYL-ACCEPTING CHEMOTAXIS PROTEIN MCPB"/>
    <property type="match status" value="1"/>
</dbReference>
<keyword evidence="9" id="KW-1185">Reference proteome</keyword>
<accession>A0ABY5G3Y6</accession>
<evidence type="ECO:0000313" key="9">
    <source>
        <dbReference type="Proteomes" id="UP001059120"/>
    </source>
</evidence>
<dbReference type="InterPro" id="IPR029151">
    <property type="entry name" value="Sensor-like_sf"/>
</dbReference>
<dbReference type="SUPFAM" id="SSF103190">
    <property type="entry name" value="Sensory domain-like"/>
    <property type="match status" value="1"/>
</dbReference>
<evidence type="ECO:0000256" key="5">
    <source>
        <dbReference type="SAM" id="Phobius"/>
    </source>
</evidence>
<evidence type="ECO:0000313" key="8">
    <source>
        <dbReference type="EMBL" id="UTT84876.1"/>
    </source>
</evidence>
<organism evidence="8 9">
    <name type="scientific">Vibrio pelagius</name>
    <dbReference type="NCBI Taxonomy" id="28169"/>
    <lineage>
        <taxon>Bacteria</taxon>
        <taxon>Pseudomonadati</taxon>
        <taxon>Pseudomonadota</taxon>
        <taxon>Gammaproteobacteria</taxon>
        <taxon>Vibrionales</taxon>
        <taxon>Vibrionaceae</taxon>
        <taxon>Vibrio</taxon>
    </lineage>
</organism>
<feature type="domain" description="HAMP" evidence="7">
    <location>
        <begin position="310"/>
        <end position="364"/>
    </location>
</feature>
<evidence type="ECO:0000256" key="1">
    <source>
        <dbReference type="ARBA" id="ARBA00004533"/>
    </source>
</evidence>
<evidence type="ECO:0000256" key="3">
    <source>
        <dbReference type="ARBA" id="ARBA00029447"/>
    </source>
</evidence>
<evidence type="ECO:0000259" key="6">
    <source>
        <dbReference type="PROSITE" id="PS50111"/>
    </source>
</evidence>
<comment type="similarity">
    <text evidence="3">Belongs to the methyl-accepting chemotaxis (MCP) protein family.</text>
</comment>
<dbReference type="CDD" id="cd06225">
    <property type="entry name" value="HAMP"/>
    <property type="match status" value="1"/>
</dbReference>
<evidence type="ECO:0000256" key="4">
    <source>
        <dbReference type="PROSITE-ProRule" id="PRU00284"/>
    </source>
</evidence>
<dbReference type="PANTHER" id="PTHR32089:SF55">
    <property type="entry name" value="METHYL ACCEPTING SENSORY TRANSDUCER WITH CACHE_2 SMALL MOLECULE BINDING DOMAIN"/>
    <property type="match status" value="1"/>
</dbReference>
<reference evidence="8" key="1">
    <citation type="submission" date="2022-01" db="EMBL/GenBank/DDBJ databases">
        <title>Alginate degradation mechanism of Vibrio pelagius WXL662.</title>
        <authorList>
            <person name="He X."/>
        </authorList>
    </citation>
    <scope>NUCLEOTIDE SEQUENCE</scope>
    <source>
        <strain evidence="8">WXL662</strain>
    </source>
</reference>
<keyword evidence="5" id="KW-0472">Membrane</keyword>
<dbReference type="PROSITE" id="PS50885">
    <property type="entry name" value="HAMP"/>
    <property type="match status" value="1"/>
</dbReference>
<dbReference type="SUPFAM" id="SSF58104">
    <property type="entry name" value="Methyl-accepting chemotaxis protein (MCP) signaling domain"/>
    <property type="match status" value="1"/>
</dbReference>
<dbReference type="SMART" id="SM00283">
    <property type="entry name" value="MA"/>
    <property type="match status" value="1"/>
</dbReference>
<keyword evidence="5" id="KW-0812">Transmembrane</keyword>
<feature type="transmembrane region" description="Helical" evidence="5">
    <location>
        <begin position="286"/>
        <end position="313"/>
    </location>
</feature>
<gene>
    <name evidence="8" type="ORF">LZI70_00795</name>
</gene>
<evidence type="ECO:0000256" key="2">
    <source>
        <dbReference type="ARBA" id="ARBA00023224"/>
    </source>
</evidence>
<name>A0ABY5G3Y6_VIBPE</name>
<evidence type="ECO:0000259" key="7">
    <source>
        <dbReference type="PROSITE" id="PS50885"/>
    </source>
</evidence>
<dbReference type="PROSITE" id="PS50111">
    <property type="entry name" value="CHEMOTAXIS_TRANSDUC_2"/>
    <property type="match status" value="1"/>
</dbReference>
<dbReference type="InterPro" id="IPR003660">
    <property type="entry name" value="HAMP_dom"/>
</dbReference>
<dbReference type="CDD" id="cd11386">
    <property type="entry name" value="MCP_signal"/>
    <property type="match status" value="1"/>
</dbReference>
<dbReference type="CDD" id="cd18773">
    <property type="entry name" value="PDC1_HK_sensor"/>
    <property type="match status" value="1"/>
</dbReference>
<comment type="subcellular location">
    <subcellularLocation>
        <location evidence="1">Cell inner membrane</location>
    </subcellularLocation>
</comment>
<feature type="domain" description="Methyl-accepting transducer" evidence="6">
    <location>
        <begin position="369"/>
        <end position="605"/>
    </location>
</feature>
<dbReference type="EMBL" id="CP090614">
    <property type="protein sequence ID" value="UTT84876.1"/>
    <property type="molecule type" value="Genomic_DNA"/>
</dbReference>
<sequence length="641" mass="70687">MKNIKTLFPLGFKGKLILIVAAVTTVSLIASNWFSFNLAKEQVEETIYKEIDRSLSVEINEIEQDVQRTIAVVNSTAAELNAAKFEVEYQALMHYSAKLGGIDKMVIGFDDGRSFTSRPSESFPNGIGIPEKYNPTSRPWYKQAKTRSGLSFSDLFFTKSTQTPMVGVMYSFENSVLMADLRFDDLEDKLGELEKIYQARGLIVDDKGMIIASTIESIAPQTMISSLPATTQIAAATRQSEVFIRGNIDQKEMMLMAKVVNIGDSNQWHMISVIDPKIAMRTLDKVVFNAQMLIVAAVICSIAVMTLLLNMLYHPIISLRNIVHDLSQGNGDLTQRLEERTNDDLGKIARDINIFISGLQSMITEMKQKNVVLEGKVDSIESCCQETNSVLQVHTNETSQVVTAIDSLSHASIEVERNSQSAAEAAHNAATFSDETKQINVLTESYINSLEEQVDTTSHDIIAMANESQSIQSIVTVIGGIAEQTNLLALNASIEAARAGEHGRGFAVVADEVRALANRTQESTSEIEEALSNLQGQSEGLVKSIELTKLNCEKTRNQVVQAVEMLSKLSEKMEVVSRFNSDISSASAEQNAVTQSITKSVHEIDQIVLELNKLSVNQVNESVEIKQLNHSISTLMSRFKV</sequence>
<dbReference type="Proteomes" id="UP001059120">
    <property type="component" value="Chromosome 1"/>
</dbReference>
<keyword evidence="2 4" id="KW-0807">Transducer</keyword>
<dbReference type="Pfam" id="PF00015">
    <property type="entry name" value="MCPsignal"/>
    <property type="match status" value="1"/>
</dbReference>
<feature type="transmembrane region" description="Helical" evidence="5">
    <location>
        <begin position="16"/>
        <end position="39"/>
    </location>
</feature>
<dbReference type="InterPro" id="IPR004089">
    <property type="entry name" value="MCPsignal_dom"/>
</dbReference>